<dbReference type="Gene3D" id="3.30.70.1660">
    <property type="match status" value="1"/>
</dbReference>
<proteinExistence type="inferred from homology"/>
<evidence type="ECO:0000259" key="2">
    <source>
        <dbReference type="PROSITE" id="PS00745"/>
    </source>
</evidence>
<feature type="domain" description="Prokaryotic-type class I peptide chain release factors" evidence="2">
    <location>
        <begin position="121"/>
        <end position="137"/>
    </location>
</feature>
<dbReference type="Proteomes" id="UP000298285">
    <property type="component" value="Unassembled WGS sequence"/>
</dbReference>
<protein>
    <submittedName>
        <fullName evidence="3">Peptide chain release factor H</fullName>
    </submittedName>
</protein>
<accession>A0A4Y9IL50</accession>
<dbReference type="PANTHER" id="PTHR43804:SF9">
    <property type="entry name" value="PEPTIDE CHAIN RELEASE FACTOR HOMOLOG-RELATED"/>
    <property type="match status" value="1"/>
</dbReference>
<reference evidence="3 4" key="1">
    <citation type="submission" date="2019-03" db="EMBL/GenBank/DDBJ databases">
        <title>Diversity of the mouse oral microbiome.</title>
        <authorList>
            <person name="Joseph S."/>
            <person name="Aduse-Opoku J."/>
            <person name="Curtis M."/>
            <person name="Wade W."/>
            <person name="Hashim A."/>
        </authorList>
    </citation>
    <scope>NUCLEOTIDE SEQUENCE [LARGE SCALE GENOMIC DNA]</scope>
    <source>
        <strain evidence="3 4">P11</strain>
    </source>
</reference>
<dbReference type="Pfam" id="PF00472">
    <property type="entry name" value="RF-1"/>
    <property type="match status" value="1"/>
</dbReference>
<dbReference type="GO" id="GO:0003747">
    <property type="term" value="F:translation release factor activity"/>
    <property type="evidence" value="ECO:0007669"/>
    <property type="project" value="InterPro"/>
</dbReference>
<dbReference type="OrthoDB" id="9815709at2"/>
<dbReference type="NCBIfam" id="TIGR03072">
    <property type="entry name" value="release_prfH"/>
    <property type="match status" value="1"/>
</dbReference>
<dbReference type="PANTHER" id="PTHR43804">
    <property type="entry name" value="LD18447P"/>
    <property type="match status" value="1"/>
</dbReference>
<name>A0A4Y9IL50_9BACT</name>
<dbReference type="PROSITE" id="PS00745">
    <property type="entry name" value="RF_PROK_I"/>
    <property type="match status" value="1"/>
</dbReference>
<dbReference type="RefSeq" id="WP_135105311.1">
    <property type="nucleotide sequence ID" value="NZ_JADGKW010000003.1"/>
</dbReference>
<dbReference type="InterPro" id="IPR017509">
    <property type="entry name" value="PrfH"/>
</dbReference>
<dbReference type="EMBL" id="SPPK01000003">
    <property type="protein sequence ID" value="TFU89016.1"/>
    <property type="molecule type" value="Genomic_DNA"/>
</dbReference>
<dbReference type="SUPFAM" id="SSF75620">
    <property type="entry name" value="Release factor"/>
    <property type="match status" value="1"/>
</dbReference>
<evidence type="ECO:0000256" key="1">
    <source>
        <dbReference type="ARBA" id="ARBA00010835"/>
    </source>
</evidence>
<dbReference type="InterPro" id="IPR045853">
    <property type="entry name" value="Pep_chain_release_fac_I_sf"/>
</dbReference>
<comment type="caution">
    <text evidence="3">The sequence shown here is derived from an EMBL/GenBank/DDBJ whole genome shotgun (WGS) entry which is preliminary data.</text>
</comment>
<dbReference type="InterPro" id="IPR000352">
    <property type="entry name" value="Pep_chain_release_fac_I"/>
</dbReference>
<evidence type="ECO:0000313" key="3">
    <source>
        <dbReference type="EMBL" id="TFU89016.1"/>
    </source>
</evidence>
<gene>
    <name evidence="3" type="primary">prfH</name>
    <name evidence="3" type="ORF">E4T88_10025</name>
</gene>
<evidence type="ECO:0000313" key="4">
    <source>
        <dbReference type="Proteomes" id="UP000298285"/>
    </source>
</evidence>
<dbReference type="Gene3D" id="3.30.160.20">
    <property type="match status" value="1"/>
</dbReference>
<organism evidence="3 4">
    <name type="scientific">Dysgonomonas mossii</name>
    <dbReference type="NCBI Taxonomy" id="163665"/>
    <lineage>
        <taxon>Bacteria</taxon>
        <taxon>Pseudomonadati</taxon>
        <taxon>Bacteroidota</taxon>
        <taxon>Bacteroidia</taxon>
        <taxon>Bacteroidales</taxon>
        <taxon>Dysgonomonadaceae</taxon>
        <taxon>Dysgonomonas</taxon>
    </lineage>
</organism>
<comment type="similarity">
    <text evidence="1">Belongs to the prokaryotic/mitochondrial release factor family.</text>
</comment>
<sequence>MNNNKIYLQITSGRGPAECCRVVALVLEKILIQARKVGLIAEVIEREEVDMNRTLFSAIVFLEGSKVDEIVDEWEGTIQWIAQSPYRIYHKRKNWFVGVNSFTSTELSEIDTKYITYQTLRSSGPGGQHVNKTESAVRATHAPSGMSVTASDQRSQLQNKKLATERLLIKLSAWNIEQTMQKAQENWDNHNSLERGNPVKVIQEPLIK</sequence>
<dbReference type="AlphaFoldDB" id="A0A4Y9IL50"/>
<dbReference type="InterPro" id="IPR050057">
    <property type="entry name" value="Prokaryotic/Mito_RF"/>
</dbReference>